<dbReference type="PROSITE" id="PS51296">
    <property type="entry name" value="RIESKE"/>
    <property type="match status" value="1"/>
</dbReference>
<dbReference type="Gene3D" id="3.30.9.10">
    <property type="entry name" value="D-Amino Acid Oxidase, subunit A, domain 2"/>
    <property type="match status" value="1"/>
</dbReference>
<dbReference type="InterPro" id="IPR017941">
    <property type="entry name" value="Rieske_2Fe-2S"/>
</dbReference>
<evidence type="ECO:0000256" key="4">
    <source>
        <dbReference type="ARBA" id="ARBA00023014"/>
    </source>
</evidence>
<dbReference type="PRINTS" id="PR00162">
    <property type="entry name" value="RIESKE"/>
</dbReference>
<evidence type="ECO:0000313" key="7">
    <source>
        <dbReference type="EMBL" id="SNT25647.1"/>
    </source>
</evidence>
<name>A0A239L4V6_9BACT</name>
<evidence type="ECO:0000256" key="2">
    <source>
        <dbReference type="ARBA" id="ARBA00022723"/>
    </source>
</evidence>
<dbReference type="Gene3D" id="2.102.10.10">
    <property type="entry name" value="Rieske [2Fe-2S] iron-sulphur domain"/>
    <property type="match status" value="1"/>
</dbReference>
<protein>
    <submittedName>
        <fullName evidence="7">Glycine/D-amino acid oxidase</fullName>
    </submittedName>
</protein>
<keyword evidence="4" id="KW-0411">Iron-sulfur</keyword>
<evidence type="ECO:0000256" key="5">
    <source>
        <dbReference type="ARBA" id="ARBA00023157"/>
    </source>
</evidence>
<gene>
    <name evidence="7" type="ORF">SAMN06296052_13614</name>
</gene>
<keyword evidence="1" id="KW-0001">2Fe-2S</keyword>
<dbReference type="InterPro" id="IPR036922">
    <property type="entry name" value="Rieske_2Fe-2S_sf"/>
</dbReference>
<dbReference type="PANTHER" id="PTHR13847:SF281">
    <property type="entry name" value="FAD DEPENDENT OXIDOREDUCTASE DOMAIN-CONTAINING PROTEIN"/>
    <property type="match status" value="1"/>
</dbReference>
<dbReference type="Proteomes" id="UP000198432">
    <property type="component" value="Unassembled WGS sequence"/>
</dbReference>
<reference evidence="8" key="1">
    <citation type="submission" date="2017-06" db="EMBL/GenBank/DDBJ databases">
        <authorList>
            <person name="Varghese N."/>
            <person name="Submissions S."/>
        </authorList>
    </citation>
    <scope>NUCLEOTIDE SEQUENCE [LARGE SCALE GENOMIC DNA]</scope>
    <source>
        <strain evidence="8">NKM1</strain>
    </source>
</reference>
<dbReference type="RefSeq" id="WP_089321686.1">
    <property type="nucleotide sequence ID" value="NZ_FZOQ01000036.1"/>
</dbReference>
<dbReference type="Pfam" id="PF01266">
    <property type="entry name" value="DAO"/>
    <property type="match status" value="1"/>
</dbReference>
<dbReference type="SUPFAM" id="SSF51905">
    <property type="entry name" value="FAD/NAD(P)-binding domain"/>
    <property type="match status" value="1"/>
</dbReference>
<feature type="domain" description="Rieske" evidence="6">
    <location>
        <begin position="427"/>
        <end position="511"/>
    </location>
</feature>
<accession>A0A239L4V6</accession>
<dbReference type="SUPFAM" id="SSF50022">
    <property type="entry name" value="ISP domain"/>
    <property type="match status" value="1"/>
</dbReference>
<dbReference type="PANTHER" id="PTHR13847">
    <property type="entry name" value="SARCOSINE DEHYDROGENASE-RELATED"/>
    <property type="match status" value="1"/>
</dbReference>
<dbReference type="GO" id="GO:0051537">
    <property type="term" value="F:2 iron, 2 sulfur cluster binding"/>
    <property type="evidence" value="ECO:0007669"/>
    <property type="project" value="UniProtKB-KW"/>
</dbReference>
<dbReference type="InterPro" id="IPR006076">
    <property type="entry name" value="FAD-dep_OxRdtase"/>
</dbReference>
<evidence type="ECO:0000256" key="3">
    <source>
        <dbReference type="ARBA" id="ARBA00023004"/>
    </source>
</evidence>
<keyword evidence="8" id="KW-1185">Reference proteome</keyword>
<dbReference type="AlphaFoldDB" id="A0A239L4V6"/>
<dbReference type="EMBL" id="FZOQ01000036">
    <property type="protein sequence ID" value="SNT25647.1"/>
    <property type="molecule type" value="Genomic_DNA"/>
</dbReference>
<dbReference type="InterPro" id="IPR005805">
    <property type="entry name" value="Rieske_Fe-S_prot_C"/>
</dbReference>
<organism evidence="7 8">
    <name type="scientific">Pontibacter ummariensis</name>
    <dbReference type="NCBI Taxonomy" id="1610492"/>
    <lineage>
        <taxon>Bacteria</taxon>
        <taxon>Pseudomonadati</taxon>
        <taxon>Bacteroidota</taxon>
        <taxon>Cytophagia</taxon>
        <taxon>Cytophagales</taxon>
        <taxon>Hymenobacteraceae</taxon>
        <taxon>Pontibacter</taxon>
    </lineage>
</organism>
<proteinExistence type="predicted"/>
<dbReference type="InterPro" id="IPR036188">
    <property type="entry name" value="FAD/NAD-bd_sf"/>
</dbReference>
<sequence length="511" mass="56293">MKQESGATHPIWEDNISLPTTDHLRENRKCDVCVVGAGIAGLTVAYLLAKEGKHVIVLESKSIGGGESSRTAAHLSTALDARYTNLINTFGEDGTRLICQSHTRAIDKVSEIAKEEKIDCDFTRVDGYLFASTRQDEEKLLKELEAIQQFGWMDVVLRKECPAGSLTALPCLHFPNQARLHPMKYLAGLAKAFIDKGGEVYTDTHVVDFKSGPVVTATAKSGHAVSANHLVVATNAPANDKATIMTKQAPYRTYMIGLTVPKDVVPDALYWDVQDPYHYIRLAGNSAKDDGDTEILLVGGEDHRTGQENNPMKRFQDLERWTRTKFPMAGEVRYLWSGQVQEPVDGLAYIGRYPCDFDNMYVATGDSGQDVTHATIGGILITDLIMGRKNPWAKLYDPTRSGMKGAGEFMKYNLNVATQAKDYVTPGEVEDPAQVMPGTGGIMRDGTNKVAVYCDQDGVRHKFSAVCTHMGCLVHWNNVEHSWDCPCHGSRYDPLGRVVTGPARKDLDPLK</sequence>
<evidence type="ECO:0000256" key="1">
    <source>
        <dbReference type="ARBA" id="ARBA00022714"/>
    </source>
</evidence>
<dbReference type="Pfam" id="PF00355">
    <property type="entry name" value="Rieske"/>
    <property type="match status" value="1"/>
</dbReference>
<keyword evidence="5" id="KW-1015">Disulfide bond</keyword>
<dbReference type="Gene3D" id="3.50.50.60">
    <property type="entry name" value="FAD/NAD(P)-binding domain"/>
    <property type="match status" value="1"/>
</dbReference>
<keyword evidence="2" id="KW-0479">Metal-binding</keyword>
<dbReference type="OrthoDB" id="9767869at2"/>
<dbReference type="GO" id="GO:0046872">
    <property type="term" value="F:metal ion binding"/>
    <property type="evidence" value="ECO:0007669"/>
    <property type="project" value="UniProtKB-KW"/>
</dbReference>
<dbReference type="GO" id="GO:0016020">
    <property type="term" value="C:membrane"/>
    <property type="evidence" value="ECO:0007669"/>
    <property type="project" value="InterPro"/>
</dbReference>
<dbReference type="GO" id="GO:0005737">
    <property type="term" value="C:cytoplasm"/>
    <property type="evidence" value="ECO:0007669"/>
    <property type="project" value="TreeGrafter"/>
</dbReference>
<keyword evidence="3" id="KW-0408">Iron</keyword>
<evidence type="ECO:0000259" key="6">
    <source>
        <dbReference type="PROSITE" id="PS51296"/>
    </source>
</evidence>
<evidence type="ECO:0000313" key="8">
    <source>
        <dbReference type="Proteomes" id="UP000198432"/>
    </source>
</evidence>